<evidence type="ECO:0000256" key="2">
    <source>
        <dbReference type="ARBA" id="ARBA00009877"/>
    </source>
</evidence>
<protein>
    <recommendedName>
        <fullName evidence="9">60Kd inner membrane protein-domain-containing protein</fullName>
    </recommendedName>
</protein>
<dbReference type="GO" id="GO:0032979">
    <property type="term" value="P:protein insertion into mitochondrial inner membrane from matrix"/>
    <property type="evidence" value="ECO:0007669"/>
    <property type="project" value="TreeGrafter"/>
</dbReference>
<dbReference type="PANTHER" id="PTHR12428">
    <property type="entry name" value="OXA1"/>
    <property type="match status" value="1"/>
</dbReference>
<evidence type="ECO:0000313" key="7">
    <source>
        <dbReference type="EMBL" id="ORY59995.1"/>
    </source>
</evidence>
<comment type="similarity">
    <text evidence="2">Belongs to the OXA1/ALB3/YidC family.</text>
</comment>
<dbReference type="GO" id="GO:0033617">
    <property type="term" value="P:mitochondrial respiratory chain complex IV assembly"/>
    <property type="evidence" value="ECO:0007669"/>
    <property type="project" value="TreeGrafter"/>
</dbReference>
<organism evidence="7 8">
    <name type="scientific">Pseudomassariella vexata</name>
    <dbReference type="NCBI Taxonomy" id="1141098"/>
    <lineage>
        <taxon>Eukaryota</taxon>
        <taxon>Fungi</taxon>
        <taxon>Dikarya</taxon>
        <taxon>Ascomycota</taxon>
        <taxon>Pezizomycotina</taxon>
        <taxon>Sordariomycetes</taxon>
        <taxon>Xylariomycetidae</taxon>
        <taxon>Amphisphaeriales</taxon>
        <taxon>Pseudomassariaceae</taxon>
        <taxon>Pseudomassariella</taxon>
    </lineage>
</organism>
<proteinExistence type="inferred from homology"/>
<keyword evidence="4 6" id="KW-1133">Transmembrane helix</keyword>
<dbReference type="AlphaFoldDB" id="A0A1Y2DMX6"/>
<keyword evidence="3 6" id="KW-0812">Transmembrane</keyword>
<gene>
    <name evidence="7" type="ORF">BCR38DRAFT_443539</name>
</gene>
<evidence type="ECO:0000256" key="6">
    <source>
        <dbReference type="SAM" id="Phobius"/>
    </source>
</evidence>
<dbReference type="EMBL" id="MCFJ01000012">
    <property type="protein sequence ID" value="ORY59995.1"/>
    <property type="molecule type" value="Genomic_DNA"/>
</dbReference>
<sequence length="409" mass="44855">MSSYTRFGPPQAARVSTLLRSNQHRLRPLSSQLSPLISQPRRLTPQPIISQRRPFHSELVNTAVGATQTALLSFHSVVGPWSLTIPLIALTVNILFRLPWTAYTQIIVRRRERVSPVLQAWNVRIRADLSKRRIPPGRVVIEHKDRHAKVTKRIYKELGLQNWRLYLTMLNIPFFVLGLDGMRRLCGGPTGLLGKLFTGGVDVSKTTTTTNDAASAAKITTEATKAGEDSAATLVDSTAETATEVVSGATNSGIEPSLMTEGMLWFPDLTAADPYAIVPMALSAMLVLNMLPKTKERRDILFSLPASPPPGLDGIAAPGITQKDEKPSWRRAIPRGLIILAGLIGPLTMNMPVALHLYWLSSSAVNFGLGKLLNWYLPIGKGAVRRCAGTEGFFILPKRSKKTEGRECT</sequence>
<dbReference type="OrthoDB" id="2148490at2759"/>
<reference evidence="7 8" key="1">
    <citation type="submission" date="2016-07" db="EMBL/GenBank/DDBJ databases">
        <title>Pervasive Adenine N6-methylation of Active Genes in Fungi.</title>
        <authorList>
            <consortium name="DOE Joint Genome Institute"/>
            <person name="Mondo S.J."/>
            <person name="Dannebaum R.O."/>
            <person name="Kuo R.C."/>
            <person name="Labutti K."/>
            <person name="Haridas S."/>
            <person name="Kuo A."/>
            <person name="Salamov A."/>
            <person name="Ahrendt S.R."/>
            <person name="Lipzen A."/>
            <person name="Sullivan W."/>
            <person name="Andreopoulos W.B."/>
            <person name="Clum A."/>
            <person name="Lindquist E."/>
            <person name="Daum C."/>
            <person name="Ramamoorthy G.K."/>
            <person name="Gryganskyi A."/>
            <person name="Culley D."/>
            <person name="Magnuson J.K."/>
            <person name="James T.Y."/>
            <person name="O'Malley M.A."/>
            <person name="Stajich J.E."/>
            <person name="Spatafora J.W."/>
            <person name="Visel A."/>
            <person name="Grigoriev I.V."/>
        </authorList>
    </citation>
    <scope>NUCLEOTIDE SEQUENCE [LARGE SCALE GENOMIC DNA]</scope>
    <source>
        <strain evidence="7 8">CBS 129021</strain>
    </source>
</reference>
<feature type="transmembrane region" description="Helical" evidence="6">
    <location>
        <begin position="81"/>
        <end position="103"/>
    </location>
</feature>
<evidence type="ECO:0000256" key="4">
    <source>
        <dbReference type="ARBA" id="ARBA00022989"/>
    </source>
</evidence>
<dbReference type="InterPro" id="IPR001708">
    <property type="entry name" value="YidC/ALB3/OXA1/COX18"/>
</dbReference>
<accession>A0A1Y2DMX6</accession>
<evidence type="ECO:0000256" key="3">
    <source>
        <dbReference type="ARBA" id="ARBA00022692"/>
    </source>
</evidence>
<dbReference type="Proteomes" id="UP000193689">
    <property type="component" value="Unassembled WGS sequence"/>
</dbReference>
<dbReference type="InParanoid" id="A0A1Y2DMX6"/>
<keyword evidence="8" id="KW-1185">Reference proteome</keyword>
<dbReference type="PANTHER" id="PTHR12428:SF65">
    <property type="entry name" value="CYTOCHROME C OXIDASE ASSEMBLY PROTEIN COX18, MITOCHONDRIAL"/>
    <property type="match status" value="1"/>
</dbReference>
<evidence type="ECO:0000256" key="5">
    <source>
        <dbReference type="ARBA" id="ARBA00023136"/>
    </source>
</evidence>
<name>A0A1Y2DMX6_9PEZI</name>
<dbReference type="STRING" id="1141098.A0A1Y2DMX6"/>
<evidence type="ECO:0008006" key="9">
    <source>
        <dbReference type="Google" id="ProtNLM"/>
    </source>
</evidence>
<feature type="transmembrane region" description="Helical" evidence="6">
    <location>
        <begin position="332"/>
        <end position="351"/>
    </location>
</feature>
<dbReference type="GeneID" id="63777101"/>
<evidence type="ECO:0000256" key="1">
    <source>
        <dbReference type="ARBA" id="ARBA00004141"/>
    </source>
</evidence>
<dbReference type="GO" id="GO:0005743">
    <property type="term" value="C:mitochondrial inner membrane"/>
    <property type="evidence" value="ECO:0007669"/>
    <property type="project" value="TreeGrafter"/>
</dbReference>
<feature type="transmembrane region" description="Helical" evidence="6">
    <location>
        <begin position="274"/>
        <end position="291"/>
    </location>
</feature>
<evidence type="ECO:0000313" key="8">
    <source>
        <dbReference type="Proteomes" id="UP000193689"/>
    </source>
</evidence>
<comment type="subcellular location">
    <subcellularLocation>
        <location evidence="1">Membrane</location>
        <topology evidence="1">Multi-pass membrane protein</topology>
    </subcellularLocation>
</comment>
<comment type="caution">
    <text evidence="7">The sequence shown here is derived from an EMBL/GenBank/DDBJ whole genome shotgun (WGS) entry which is preliminary data.</text>
</comment>
<dbReference type="RefSeq" id="XP_040712429.1">
    <property type="nucleotide sequence ID" value="XM_040860889.1"/>
</dbReference>
<dbReference type="GO" id="GO:0032977">
    <property type="term" value="F:membrane insertase activity"/>
    <property type="evidence" value="ECO:0007669"/>
    <property type="project" value="InterPro"/>
</dbReference>
<feature type="transmembrane region" description="Helical" evidence="6">
    <location>
        <begin position="163"/>
        <end position="179"/>
    </location>
</feature>
<keyword evidence="5 6" id="KW-0472">Membrane</keyword>